<accession>A0AAN6P917</accession>
<keyword evidence="2" id="KW-1185">Reference proteome</keyword>
<evidence type="ECO:0000313" key="2">
    <source>
        <dbReference type="Proteomes" id="UP001303115"/>
    </source>
</evidence>
<evidence type="ECO:0000313" key="1">
    <source>
        <dbReference type="EMBL" id="KAK4032016.1"/>
    </source>
</evidence>
<dbReference type="AlphaFoldDB" id="A0AAN6P917"/>
<dbReference type="EMBL" id="MU854662">
    <property type="protein sequence ID" value="KAK4032016.1"/>
    <property type="molecule type" value="Genomic_DNA"/>
</dbReference>
<protein>
    <submittedName>
        <fullName evidence="1">Uncharacterized protein</fullName>
    </submittedName>
</protein>
<comment type="caution">
    <text evidence="1">The sequence shown here is derived from an EMBL/GenBank/DDBJ whole genome shotgun (WGS) entry which is preliminary data.</text>
</comment>
<organism evidence="1 2">
    <name type="scientific">Parachaetomium inaequale</name>
    <dbReference type="NCBI Taxonomy" id="2588326"/>
    <lineage>
        <taxon>Eukaryota</taxon>
        <taxon>Fungi</taxon>
        <taxon>Dikarya</taxon>
        <taxon>Ascomycota</taxon>
        <taxon>Pezizomycotina</taxon>
        <taxon>Sordariomycetes</taxon>
        <taxon>Sordariomycetidae</taxon>
        <taxon>Sordariales</taxon>
        <taxon>Chaetomiaceae</taxon>
        <taxon>Parachaetomium</taxon>
    </lineage>
</organism>
<gene>
    <name evidence="1" type="ORF">C8A01DRAFT_41557</name>
</gene>
<dbReference type="Proteomes" id="UP001303115">
    <property type="component" value="Unassembled WGS sequence"/>
</dbReference>
<reference evidence="2" key="1">
    <citation type="journal article" date="2023" name="Mol. Phylogenet. Evol.">
        <title>Genome-scale phylogeny and comparative genomics of the fungal order Sordariales.</title>
        <authorList>
            <person name="Hensen N."/>
            <person name="Bonometti L."/>
            <person name="Westerberg I."/>
            <person name="Brannstrom I.O."/>
            <person name="Guillou S."/>
            <person name="Cros-Aarteil S."/>
            <person name="Calhoun S."/>
            <person name="Haridas S."/>
            <person name="Kuo A."/>
            <person name="Mondo S."/>
            <person name="Pangilinan J."/>
            <person name="Riley R."/>
            <person name="LaButti K."/>
            <person name="Andreopoulos B."/>
            <person name="Lipzen A."/>
            <person name="Chen C."/>
            <person name="Yan M."/>
            <person name="Daum C."/>
            <person name="Ng V."/>
            <person name="Clum A."/>
            <person name="Steindorff A."/>
            <person name="Ohm R.A."/>
            <person name="Martin F."/>
            <person name="Silar P."/>
            <person name="Natvig D.O."/>
            <person name="Lalanne C."/>
            <person name="Gautier V."/>
            <person name="Ament-Velasquez S.L."/>
            <person name="Kruys A."/>
            <person name="Hutchinson M.I."/>
            <person name="Powell A.J."/>
            <person name="Barry K."/>
            <person name="Miller A.N."/>
            <person name="Grigoriev I.V."/>
            <person name="Debuchy R."/>
            <person name="Gladieux P."/>
            <person name="Hiltunen Thoren M."/>
            <person name="Johannesson H."/>
        </authorList>
    </citation>
    <scope>NUCLEOTIDE SEQUENCE [LARGE SCALE GENOMIC DNA]</scope>
    <source>
        <strain evidence="2">CBS 284.82</strain>
    </source>
</reference>
<sequence length="158" mass="16621">MGYALVFRAMSVAEFRRRVAADPVVAAFRDAGNGEPTQEVADTVVRIALAMGTEVGTTGHSVAGGEWFREELFDGVLAGLVGADLADHLLSRSLEGIVWSDYPMVGWVLNGELGEGLAGVREDLPSDLDEDDADVVANVLAALRAAAEASQDLVTVYG</sequence>
<proteinExistence type="predicted"/>
<name>A0AAN6P917_9PEZI</name>